<evidence type="ECO:0000313" key="7">
    <source>
        <dbReference type="EMBL" id="MBB5287452.1"/>
    </source>
</evidence>
<evidence type="ECO:0000313" key="8">
    <source>
        <dbReference type="Proteomes" id="UP000557307"/>
    </source>
</evidence>
<dbReference type="Pfam" id="PF03750">
    <property type="entry name" value="Csm2_III-A"/>
    <property type="match status" value="1"/>
</dbReference>
<evidence type="ECO:0000256" key="1">
    <source>
        <dbReference type="ARBA" id="ARBA00003640"/>
    </source>
</evidence>
<evidence type="ECO:0000256" key="5">
    <source>
        <dbReference type="ARBA" id="ARBA00023118"/>
    </source>
</evidence>
<comment type="caution">
    <text evidence="7">The sequence shown here is derived from an EMBL/GenBank/DDBJ whole genome shotgun (WGS) entry which is preliminary data.</text>
</comment>
<accession>A0A840U0M7</accession>
<dbReference type="GO" id="GO:0003723">
    <property type="term" value="F:RNA binding"/>
    <property type="evidence" value="ECO:0007669"/>
    <property type="project" value="UniProtKB-KW"/>
</dbReference>
<dbReference type="CDD" id="cd09647">
    <property type="entry name" value="Csm2_III-A"/>
    <property type="match status" value="1"/>
</dbReference>
<evidence type="ECO:0000256" key="3">
    <source>
        <dbReference type="ARBA" id="ARBA00016118"/>
    </source>
</evidence>
<keyword evidence="5" id="KW-0051">Antiviral defense</keyword>
<keyword evidence="8" id="KW-1185">Reference proteome</keyword>
<proteinExistence type="inferred from homology"/>
<dbReference type="EMBL" id="JACHGF010000018">
    <property type="protein sequence ID" value="MBB5287452.1"/>
    <property type="molecule type" value="Genomic_DNA"/>
</dbReference>
<evidence type="ECO:0000256" key="2">
    <source>
        <dbReference type="ARBA" id="ARBA00006896"/>
    </source>
</evidence>
<evidence type="ECO:0000256" key="6">
    <source>
        <dbReference type="ARBA" id="ARBA00031723"/>
    </source>
</evidence>
<comment type="similarity">
    <text evidence="2">Belongs to the CRISPR-associated Csm2 family.</text>
</comment>
<dbReference type="GO" id="GO:0051607">
    <property type="term" value="P:defense response to virus"/>
    <property type="evidence" value="ECO:0007669"/>
    <property type="project" value="UniProtKB-KW"/>
</dbReference>
<comment type="function">
    <text evidence="1">This subunit may be involved in monitoring complementarity of crRNA and target RNA.</text>
</comment>
<evidence type="ECO:0000256" key="4">
    <source>
        <dbReference type="ARBA" id="ARBA00022884"/>
    </source>
</evidence>
<dbReference type="NCBIfam" id="TIGR01870">
    <property type="entry name" value="cas_TM1810_Csm2"/>
    <property type="match status" value="1"/>
</dbReference>
<keyword evidence="4" id="KW-0694">RNA-binding</keyword>
<gene>
    <name evidence="7" type="ORF">HNQ92_005615</name>
</gene>
<name>A0A840U0M7_9BACT</name>
<organism evidence="7 8">
    <name type="scientific">Rhabdobacter roseus</name>
    <dbReference type="NCBI Taxonomy" id="1655419"/>
    <lineage>
        <taxon>Bacteria</taxon>
        <taxon>Pseudomonadati</taxon>
        <taxon>Bacteroidota</taxon>
        <taxon>Cytophagia</taxon>
        <taxon>Cytophagales</taxon>
        <taxon>Cytophagaceae</taxon>
        <taxon>Rhabdobacter</taxon>
    </lineage>
</organism>
<dbReference type="RefSeq" id="WP_184179641.1">
    <property type="nucleotide sequence ID" value="NZ_JACHGF010000018.1"/>
</dbReference>
<dbReference type="Proteomes" id="UP000557307">
    <property type="component" value="Unassembled WGS sequence"/>
</dbReference>
<protein>
    <recommendedName>
        <fullName evidence="3">CRISPR system Cms protein Csm2</fullName>
    </recommendedName>
    <alternativeName>
        <fullName evidence="6">CRISPR type III A-associated protein Csm2</fullName>
    </alternativeName>
</protein>
<dbReference type="InterPro" id="IPR010149">
    <property type="entry name" value="CRISPR-assoc_prot_Csm2_III-A"/>
</dbReference>
<dbReference type="AlphaFoldDB" id="A0A840U0M7"/>
<reference evidence="7 8" key="1">
    <citation type="submission" date="2020-08" db="EMBL/GenBank/DDBJ databases">
        <title>Genomic Encyclopedia of Type Strains, Phase IV (KMG-IV): sequencing the most valuable type-strain genomes for metagenomic binning, comparative biology and taxonomic classification.</title>
        <authorList>
            <person name="Goeker M."/>
        </authorList>
    </citation>
    <scope>NUCLEOTIDE SEQUENCE [LARGE SCALE GENOMIC DNA]</scope>
    <source>
        <strain evidence="7 8">DSM 105074</strain>
    </source>
</reference>
<sequence length="138" mass="15652">MKNMPDKISITILTEGIKDLRLLKEWGDYLAKPDKEENNRSGKDRITKDKVSTSQLRRFFGAIKRIQADFDGLSGEVLLLEPKLAYAVGRDKNKTKLKDLYDLLSPLIRGISEDRARFQNFVNVLEAIVAYHKAAGGE</sequence>